<comment type="function">
    <text evidence="6">Involved in the retrieval of endoplasmic reticulum membrane proteins from the early Golgi compartment.</text>
</comment>
<dbReference type="AlphaFoldDB" id="A0A1X0QGD2"/>
<dbReference type="GO" id="GO:0006890">
    <property type="term" value="P:retrograde vesicle-mediated transport, Golgi to endoplasmic reticulum"/>
    <property type="evidence" value="ECO:0007669"/>
    <property type="project" value="TreeGrafter"/>
</dbReference>
<accession>A0A1X0QGD2</accession>
<evidence type="ECO:0000313" key="8">
    <source>
        <dbReference type="EMBL" id="ORD98725.1"/>
    </source>
</evidence>
<dbReference type="PANTHER" id="PTHR10743">
    <property type="entry name" value="PROTEIN RER1"/>
    <property type="match status" value="1"/>
</dbReference>
<evidence type="ECO:0000256" key="3">
    <source>
        <dbReference type="ARBA" id="ARBA00022692"/>
    </source>
</evidence>
<keyword evidence="5 6" id="KW-0472">Membrane</keyword>
<feature type="transmembrane region" description="Helical" evidence="7">
    <location>
        <begin position="45"/>
        <end position="63"/>
    </location>
</feature>
<evidence type="ECO:0000256" key="2">
    <source>
        <dbReference type="ARBA" id="ARBA00006070"/>
    </source>
</evidence>
<keyword evidence="3 7" id="KW-0812">Transmembrane</keyword>
<gene>
    <name evidence="8" type="primary">RER1</name>
    <name evidence="8" type="ORF">A0H76_2003</name>
</gene>
<dbReference type="InterPro" id="IPR004932">
    <property type="entry name" value="Rer1"/>
</dbReference>
<feature type="transmembrane region" description="Helical" evidence="7">
    <location>
        <begin position="131"/>
        <end position="151"/>
    </location>
</feature>
<dbReference type="VEuPathDB" id="MicrosporidiaDB:HERIO_475"/>
<dbReference type="PANTHER" id="PTHR10743:SF0">
    <property type="entry name" value="PROTEIN RER1"/>
    <property type="match status" value="1"/>
</dbReference>
<protein>
    <recommendedName>
        <fullName evidence="6">Protein RER1</fullName>
    </recommendedName>
</protein>
<organism evidence="8 9">
    <name type="scientific">Hepatospora eriocheir</name>
    <dbReference type="NCBI Taxonomy" id="1081669"/>
    <lineage>
        <taxon>Eukaryota</taxon>
        <taxon>Fungi</taxon>
        <taxon>Fungi incertae sedis</taxon>
        <taxon>Microsporidia</taxon>
        <taxon>Hepatosporidae</taxon>
        <taxon>Hepatospora</taxon>
    </lineage>
</organism>
<dbReference type="Pfam" id="PF03248">
    <property type="entry name" value="Rer1"/>
    <property type="match status" value="1"/>
</dbReference>
<keyword evidence="4 7" id="KW-1133">Transmembrane helix</keyword>
<dbReference type="PIRSF" id="PIRSF016013">
    <property type="entry name" value="AtER_Rer1p"/>
    <property type="match status" value="1"/>
</dbReference>
<sequence length="173" mass="20663">MSFIESIDQFIINKTSNKVVQRWYVYTVLIVLYLFRVLFKGSHPLITYFLFIYLVHGFILWATPKSTKMPNPFSDDYEEEEAEFREAPDIDFGSGPFVRNMPEILFWLFCMKCTLIAFVLTFVPFLDIPAYTPILVVYFITMLIFTVFKLIEHSKKYNYNPFRTKKDKKFYSN</sequence>
<proteinExistence type="inferred from homology"/>
<evidence type="ECO:0000256" key="7">
    <source>
        <dbReference type="SAM" id="Phobius"/>
    </source>
</evidence>
<evidence type="ECO:0000256" key="1">
    <source>
        <dbReference type="ARBA" id="ARBA00004141"/>
    </source>
</evidence>
<comment type="caution">
    <text evidence="8">The sequence shown here is derived from an EMBL/GenBank/DDBJ whole genome shotgun (WGS) entry which is preliminary data.</text>
</comment>
<comment type="subcellular location">
    <subcellularLocation>
        <location evidence="1">Membrane</location>
        <topology evidence="1">Multi-pass membrane protein</topology>
    </subcellularLocation>
</comment>
<comment type="similarity">
    <text evidence="2 6">Belongs to the RER1 family.</text>
</comment>
<feature type="transmembrane region" description="Helical" evidence="7">
    <location>
        <begin position="23"/>
        <end position="39"/>
    </location>
</feature>
<evidence type="ECO:0000256" key="6">
    <source>
        <dbReference type="PIRNR" id="PIRNR016013"/>
    </source>
</evidence>
<dbReference type="Proteomes" id="UP000192501">
    <property type="component" value="Unassembled WGS sequence"/>
</dbReference>
<feature type="transmembrane region" description="Helical" evidence="7">
    <location>
        <begin position="104"/>
        <end position="125"/>
    </location>
</feature>
<evidence type="ECO:0000256" key="5">
    <source>
        <dbReference type="ARBA" id="ARBA00023136"/>
    </source>
</evidence>
<dbReference type="GO" id="GO:0005783">
    <property type="term" value="C:endoplasmic reticulum"/>
    <property type="evidence" value="ECO:0007669"/>
    <property type="project" value="GOC"/>
</dbReference>
<dbReference type="VEuPathDB" id="MicrosporidiaDB:A0H76_2003"/>
<dbReference type="GO" id="GO:0006621">
    <property type="term" value="P:protein retention in ER lumen"/>
    <property type="evidence" value="ECO:0007669"/>
    <property type="project" value="TreeGrafter"/>
</dbReference>
<evidence type="ECO:0000256" key="4">
    <source>
        <dbReference type="ARBA" id="ARBA00022989"/>
    </source>
</evidence>
<reference evidence="8 9" key="1">
    <citation type="journal article" date="2017" name="Environ. Microbiol.">
        <title>Decay of the glycolytic pathway and adaptation to intranuclear parasitism within Enterocytozoonidae microsporidia.</title>
        <authorList>
            <person name="Wiredu Boakye D."/>
            <person name="Jaroenlak P."/>
            <person name="Prachumwat A."/>
            <person name="Williams T.A."/>
            <person name="Bateman K.S."/>
            <person name="Itsathitphaisarn O."/>
            <person name="Sritunyalucksana K."/>
            <person name="Paszkiewicz K.H."/>
            <person name="Moore K.A."/>
            <person name="Stentiford G.D."/>
            <person name="Williams B.A."/>
        </authorList>
    </citation>
    <scope>NUCLEOTIDE SEQUENCE [LARGE SCALE GENOMIC DNA]</scope>
    <source>
        <strain evidence="9">canceri</strain>
    </source>
</reference>
<evidence type="ECO:0000313" key="9">
    <source>
        <dbReference type="Proteomes" id="UP000192501"/>
    </source>
</evidence>
<dbReference type="GO" id="GO:0000139">
    <property type="term" value="C:Golgi membrane"/>
    <property type="evidence" value="ECO:0007669"/>
    <property type="project" value="TreeGrafter"/>
</dbReference>
<dbReference type="EMBL" id="LTAI01000481">
    <property type="protein sequence ID" value="ORD98725.1"/>
    <property type="molecule type" value="Genomic_DNA"/>
</dbReference>
<name>A0A1X0QGD2_9MICR</name>